<proteinExistence type="predicted"/>
<dbReference type="VEuPathDB" id="PlasmoDB:PGAL8A_00194850"/>
<feature type="chain" id="PRO_5012158940" description="Tryptophan-rich antigen" evidence="1">
    <location>
        <begin position="33"/>
        <end position="197"/>
    </location>
</feature>
<keyword evidence="1" id="KW-0732">Signal</keyword>
<reference evidence="2" key="1">
    <citation type="submission" date="2015-04" db="EMBL/GenBank/DDBJ databases">
        <authorList>
            <consortium name="Pathogen Informatics"/>
        </authorList>
    </citation>
    <scope>NUCLEOTIDE SEQUENCE [LARGE SCALE GENOMIC DNA]</scope>
    <source>
        <strain evidence="2">8A</strain>
    </source>
</reference>
<sequence>MNCINLTFSRYFHLSFLILLCLPLECILKSRSEMYSKLYQKSGYSRILSEKLNNEGFIKDSELIEAELENWDNIKCRMNQIWEDTKYNMISRWSDKSTHVTHSKWIKNNMDNMLKKMQIEFNNYMESLYIMFLKQIELLKKNKESKERWNIWMRFMEWKENEKEKFGKWLKKRDELWEEWMDMLMESVDYNVHRGKR</sequence>
<dbReference type="OMA" id="MEWKENE"/>
<gene>
    <name evidence="2" type="ORF">PGAL8A_00194850</name>
</gene>
<comment type="caution">
    <text evidence="2">The sequence shown here is derived from an EMBL/GenBank/DDBJ whole genome shotgun (WGS) entry which is preliminary data.</text>
</comment>
<protein>
    <recommendedName>
        <fullName evidence="4">Tryptophan-rich antigen</fullName>
    </recommendedName>
</protein>
<evidence type="ECO:0000313" key="2">
    <source>
        <dbReference type="EMBL" id="CRG94553.1"/>
    </source>
</evidence>
<feature type="signal peptide" evidence="1">
    <location>
        <begin position="1"/>
        <end position="32"/>
    </location>
</feature>
<dbReference type="EMBL" id="CVMV01000032">
    <property type="protein sequence ID" value="CRG94553.1"/>
    <property type="molecule type" value="Genomic_DNA"/>
</dbReference>
<evidence type="ECO:0008006" key="4">
    <source>
        <dbReference type="Google" id="ProtNLM"/>
    </source>
</evidence>
<accession>A0A1J1GU38</accession>
<dbReference type="OrthoDB" id="10574493at2759"/>
<evidence type="ECO:0000256" key="1">
    <source>
        <dbReference type="SAM" id="SignalP"/>
    </source>
</evidence>
<dbReference type="GeneID" id="39730475"/>
<dbReference type="RefSeq" id="XP_028527368.1">
    <property type="nucleotide sequence ID" value="XM_028670635.1"/>
</dbReference>
<organism evidence="2 3">
    <name type="scientific">Plasmodium gallinaceum</name>
    <dbReference type="NCBI Taxonomy" id="5849"/>
    <lineage>
        <taxon>Eukaryota</taxon>
        <taxon>Sar</taxon>
        <taxon>Alveolata</taxon>
        <taxon>Apicomplexa</taxon>
        <taxon>Aconoidasida</taxon>
        <taxon>Haemosporida</taxon>
        <taxon>Plasmodiidae</taxon>
        <taxon>Plasmodium</taxon>
        <taxon>Plasmodium (Haemamoeba)</taxon>
    </lineage>
</organism>
<name>A0A1J1GU38_PLAGA</name>
<evidence type="ECO:0000313" key="3">
    <source>
        <dbReference type="Proteomes" id="UP000220797"/>
    </source>
</evidence>
<dbReference type="AlphaFoldDB" id="A0A1J1GU38"/>
<dbReference type="Proteomes" id="UP000220797">
    <property type="component" value="Unassembled WGS sequence"/>
</dbReference>
<keyword evidence="3" id="KW-1185">Reference proteome</keyword>